<dbReference type="AlphaFoldDB" id="A0A9D3QF14"/>
<keyword evidence="3 6" id="KW-1133">Transmembrane helix</keyword>
<evidence type="ECO:0000256" key="2">
    <source>
        <dbReference type="ARBA" id="ARBA00022692"/>
    </source>
</evidence>
<evidence type="ECO:0000256" key="3">
    <source>
        <dbReference type="ARBA" id="ARBA00022989"/>
    </source>
</evidence>
<dbReference type="OrthoDB" id="5296287at2759"/>
<evidence type="ECO:0000256" key="6">
    <source>
        <dbReference type="SAM" id="Phobius"/>
    </source>
</evidence>
<dbReference type="Gene3D" id="1.20.1250.20">
    <property type="entry name" value="MFS general substrate transporter like domains"/>
    <property type="match status" value="1"/>
</dbReference>
<dbReference type="InterPro" id="IPR020846">
    <property type="entry name" value="MFS_dom"/>
</dbReference>
<evidence type="ECO:0000256" key="1">
    <source>
        <dbReference type="ARBA" id="ARBA00004141"/>
    </source>
</evidence>
<dbReference type="PROSITE" id="PS50850">
    <property type="entry name" value="MFS"/>
    <property type="match status" value="1"/>
</dbReference>
<dbReference type="EMBL" id="JAFDVH010000002">
    <property type="protein sequence ID" value="KAG7488655.1"/>
    <property type="molecule type" value="Genomic_DNA"/>
</dbReference>
<keyword evidence="4 6" id="KW-0472">Membrane</keyword>
<dbReference type="Proteomes" id="UP001046870">
    <property type="component" value="Chromosome 2"/>
</dbReference>
<comment type="caution">
    <text evidence="8">The sequence shown here is derived from an EMBL/GenBank/DDBJ whole genome shotgun (WGS) entry which is preliminary data.</text>
</comment>
<feature type="transmembrane region" description="Helical" evidence="6">
    <location>
        <begin position="165"/>
        <end position="183"/>
    </location>
</feature>
<dbReference type="GO" id="GO:0022857">
    <property type="term" value="F:transmembrane transporter activity"/>
    <property type="evidence" value="ECO:0007669"/>
    <property type="project" value="InterPro"/>
</dbReference>
<feature type="transmembrane region" description="Helical" evidence="6">
    <location>
        <begin position="141"/>
        <end position="158"/>
    </location>
</feature>
<feature type="transmembrane region" description="Helical" evidence="6">
    <location>
        <begin position="189"/>
        <end position="211"/>
    </location>
</feature>
<dbReference type="GO" id="GO:0016020">
    <property type="term" value="C:membrane"/>
    <property type="evidence" value="ECO:0007669"/>
    <property type="project" value="UniProtKB-SubCell"/>
</dbReference>
<name>A0A9D3QF14_MEGAT</name>
<feature type="compositionally biased region" description="Basic and acidic residues" evidence="5">
    <location>
        <begin position="509"/>
        <end position="533"/>
    </location>
</feature>
<dbReference type="InterPro" id="IPR036259">
    <property type="entry name" value="MFS_trans_sf"/>
</dbReference>
<proteinExistence type="predicted"/>
<reference evidence="8" key="1">
    <citation type="submission" date="2021-01" db="EMBL/GenBank/DDBJ databases">
        <authorList>
            <person name="Zahm M."/>
            <person name="Roques C."/>
            <person name="Cabau C."/>
            <person name="Klopp C."/>
            <person name="Donnadieu C."/>
            <person name="Jouanno E."/>
            <person name="Lampietro C."/>
            <person name="Louis A."/>
            <person name="Herpin A."/>
            <person name="Echchiki A."/>
            <person name="Berthelot C."/>
            <person name="Parey E."/>
            <person name="Roest-Crollius H."/>
            <person name="Braasch I."/>
            <person name="Postlethwait J."/>
            <person name="Bobe J."/>
            <person name="Montfort J."/>
            <person name="Bouchez O."/>
            <person name="Begum T."/>
            <person name="Mejri S."/>
            <person name="Adams A."/>
            <person name="Chen W.-J."/>
            <person name="Guiguen Y."/>
        </authorList>
    </citation>
    <scope>NUCLEOTIDE SEQUENCE</scope>
    <source>
        <strain evidence="8">YG-15Mar2019-1</strain>
        <tissue evidence="8">Brain</tissue>
    </source>
</reference>
<dbReference type="SUPFAM" id="SSF103473">
    <property type="entry name" value="MFS general substrate transporter"/>
    <property type="match status" value="1"/>
</dbReference>
<evidence type="ECO:0000256" key="4">
    <source>
        <dbReference type="ARBA" id="ARBA00023136"/>
    </source>
</evidence>
<evidence type="ECO:0000259" key="7">
    <source>
        <dbReference type="PROSITE" id="PS50850"/>
    </source>
</evidence>
<dbReference type="Pfam" id="PF00083">
    <property type="entry name" value="Sugar_tr"/>
    <property type="match status" value="1"/>
</dbReference>
<keyword evidence="2 6" id="KW-0812">Transmembrane</keyword>
<feature type="transmembrane region" description="Helical" evidence="6">
    <location>
        <begin position="223"/>
        <end position="246"/>
    </location>
</feature>
<protein>
    <recommendedName>
        <fullName evidence="7">Major facilitator superfamily (MFS) profile domain-containing protein</fullName>
    </recommendedName>
</protein>
<feature type="transmembrane region" description="Helical" evidence="6">
    <location>
        <begin position="252"/>
        <end position="270"/>
    </location>
</feature>
<dbReference type="InterPro" id="IPR005828">
    <property type="entry name" value="MFS_sugar_transport-like"/>
</dbReference>
<feature type="transmembrane region" description="Helical" evidence="6">
    <location>
        <begin position="451"/>
        <end position="472"/>
    </location>
</feature>
<feature type="transmembrane region" description="Helical" evidence="6">
    <location>
        <begin position="391"/>
        <end position="409"/>
    </location>
</feature>
<evidence type="ECO:0000313" key="8">
    <source>
        <dbReference type="EMBL" id="KAG7488655.1"/>
    </source>
</evidence>
<keyword evidence="9" id="KW-1185">Reference proteome</keyword>
<gene>
    <name evidence="8" type="ORF">MATL_G00037210</name>
</gene>
<sequence length="545" mass="60272">MNSFGQILSAIGEFGTFQKHLLVAICIPNIFTAFHMFGQVFTGLNMPHHCNTDWILGPGPNLTQEEQKNLTLPVDQDGAYDSCLMFKPVDWDLESIKTYGINSTSTCIDGWVYETPPSTTTLVTEFDLVCDNRAINEASQSIYMAGLLIGALVFGPMADKFGRRTVILLSLLLQFLFGVAAALSPNIYVYIAFRFVVGMTISGISINTFVLGTEWCGTSKRSFFTIFSHGFFAVGLMLLSGIAYGVRDWRTLQLVLSAPVLALGVYYWILPESARWLLTQGKQEEAKALILKAARANKREVSAGLLDKMETEKETKTGSMLDLFRIPYLRKRALAMSYVWFVTSLVYYGLSLNVGNFGLDVYLTQFIFGLAELPARLGCIPMLERFGRRNCQCVFLVFGGTACLSILAVPEDLPVVVTVIAVLGKFTLAASFSVAYVYSAELYPTVVRQNGVGLNSMCARVAGIVAPLIRLLEVYHKAIPMVIYGVFPLVGGGMCFLLPETLNTELTDHTDPLMENIKPSEKRSTENEHKHIQQDSTAQEKSTKL</sequence>
<feature type="domain" description="Major facilitator superfamily (MFS) profile" evidence="7">
    <location>
        <begin position="95"/>
        <end position="503"/>
    </location>
</feature>
<comment type="subcellular location">
    <subcellularLocation>
        <location evidence="1">Membrane</location>
        <topology evidence="1">Multi-pass membrane protein</topology>
    </subcellularLocation>
</comment>
<dbReference type="PANTHER" id="PTHR24064">
    <property type="entry name" value="SOLUTE CARRIER FAMILY 22 MEMBER"/>
    <property type="match status" value="1"/>
</dbReference>
<feature type="region of interest" description="Disordered" evidence="5">
    <location>
        <begin position="509"/>
        <end position="545"/>
    </location>
</feature>
<feature type="transmembrane region" description="Helical" evidence="6">
    <location>
        <begin position="415"/>
        <end position="439"/>
    </location>
</feature>
<feature type="transmembrane region" description="Helical" evidence="6">
    <location>
        <begin position="478"/>
        <end position="498"/>
    </location>
</feature>
<evidence type="ECO:0000313" key="9">
    <source>
        <dbReference type="Proteomes" id="UP001046870"/>
    </source>
</evidence>
<evidence type="ECO:0000256" key="5">
    <source>
        <dbReference type="SAM" id="MobiDB-lite"/>
    </source>
</evidence>
<feature type="transmembrane region" description="Helical" evidence="6">
    <location>
        <begin position="333"/>
        <end position="350"/>
    </location>
</feature>
<feature type="compositionally biased region" description="Polar residues" evidence="5">
    <location>
        <begin position="534"/>
        <end position="545"/>
    </location>
</feature>
<dbReference type="CDD" id="cd17374">
    <property type="entry name" value="MFS_OAT"/>
    <property type="match status" value="1"/>
</dbReference>
<accession>A0A9D3QF14</accession>
<feature type="transmembrane region" description="Helical" evidence="6">
    <location>
        <begin position="21"/>
        <end position="38"/>
    </location>
</feature>
<feature type="transmembrane region" description="Helical" evidence="6">
    <location>
        <begin position="362"/>
        <end position="379"/>
    </location>
</feature>
<organism evidence="8 9">
    <name type="scientific">Megalops atlanticus</name>
    <name type="common">Tarpon</name>
    <name type="synonym">Clupea gigantea</name>
    <dbReference type="NCBI Taxonomy" id="7932"/>
    <lineage>
        <taxon>Eukaryota</taxon>
        <taxon>Metazoa</taxon>
        <taxon>Chordata</taxon>
        <taxon>Craniata</taxon>
        <taxon>Vertebrata</taxon>
        <taxon>Euteleostomi</taxon>
        <taxon>Actinopterygii</taxon>
        <taxon>Neopterygii</taxon>
        <taxon>Teleostei</taxon>
        <taxon>Elopiformes</taxon>
        <taxon>Megalopidae</taxon>
        <taxon>Megalops</taxon>
    </lineage>
</organism>